<reference evidence="2 3" key="1">
    <citation type="submission" date="2020-08" db="EMBL/GenBank/DDBJ databases">
        <title>Sequencing the genomes of 1000 actinobacteria strains.</title>
        <authorList>
            <person name="Klenk H.-P."/>
        </authorList>
    </citation>
    <scope>NUCLEOTIDE SEQUENCE [LARGE SCALE GENOMIC DNA]</scope>
    <source>
        <strain evidence="2 3">DSM 23974</strain>
    </source>
</reference>
<dbReference type="SUPFAM" id="SSF46955">
    <property type="entry name" value="Putative DNA-binding domain"/>
    <property type="match status" value="1"/>
</dbReference>
<dbReference type="RefSeq" id="WP_184240959.1">
    <property type="nucleotide sequence ID" value="NZ_JACHNA010000001.1"/>
</dbReference>
<evidence type="ECO:0000259" key="1">
    <source>
        <dbReference type="Pfam" id="PF12728"/>
    </source>
</evidence>
<comment type="caution">
    <text evidence="2">The sequence shown here is derived from an EMBL/GenBank/DDBJ whole genome shotgun (WGS) entry which is preliminary data.</text>
</comment>
<dbReference type="EMBL" id="JACHNA010000001">
    <property type="protein sequence ID" value="MBB4734884.1"/>
    <property type="molecule type" value="Genomic_DNA"/>
</dbReference>
<dbReference type="GO" id="GO:0003677">
    <property type="term" value="F:DNA binding"/>
    <property type="evidence" value="ECO:0007669"/>
    <property type="project" value="InterPro"/>
</dbReference>
<accession>A0A7W7M2H2</accession>
<dbReference type="Pfam" id="PF12728">
    <property type="entry name" value="HTH_17"/>
    <property type="match status" value="1"/>
</dbReference>
<proteinExistence type="predicted"/>
<dbReference type="InterPro" id="IPR009061">
    <property type="entry name" value="DNA-bd_dom_put_sf"/>
</dbReference>
<keyword evidence="3" id="KW-1185">Reference proteome</keyword>
<dbReference type="NCBIfam" id="TIGR01764">
    <property type="entry name" value="excise"/>
    <property type="match status" value="1"/>
</dbReference>
<evidence type="ECO:0000313" key="2">
    <source>
        <dbReference type="EMBL" id="MBB4734884.1"/>
    </source>
</evidence>
<protein>
    <submittedName>
        <fullName evidence="2">Excisionase family DNA binding protein</fullName>
    </submittedName>
</protein>
<dbReference type="InterPro" id="IPR010093">
    <property type="entry name" value="SinI_DNA-bd"/>
</dbReference>
<evidence type="ECO:0000313" key="3">
    <source>
        <dbReference type="Proteomes" id="UP000540191"/>
    </source>
</evidence>
<name>A0A7W7M2H2_9MICC</name>
<dbReference type="Proteomes" id="UP000540191">
    <property type="component" value="Unassembled WGS sequence"/>
</dbReference>
<dbReference type="InterPro" id="IPR041657">
    <property type="entry name" value="HTH_17"/>
</dbReference>
<sequence>MPDYPRPTLAEVTAAVPAPLAHLICTRLTWDELAATVAGQPPSTREAIATGWGQLKFAQAMWARDRAQRPAPPPLPEPPAEWLTVKEAADRAGVDVSTARRWAKDEHVEARRVRGTHRINPRSLAEYIEARGGRG</sequence>
<dbReference type="AlphaFoldDB" id="A0A7W7M2H2"/>
<organism evidence="2 3">
    <name type="scientific">Micrococcus cohnii</name>
    <dbReference type="NCBI Taxonomy" id="993416"/>
    <lineage>
        <taxon>Bacteria</taxon>
        <taxon>Bacillati</taxon>
        <taxon>Actinomycetota</taxon>
        <taxon>Actinomycetes</taxon>
        <taxon>Micrococcales</taxon>
        <taxon>Micrococcaceae</taxon>
        <taxon>Micrococcus</taxon>
    </lineage>
</organism>
<gene>
    <name evidence="2" type="ORF">HDA30_000392</name>
</gene>
<feature type="domain" description="Helix-turn-helix" evidence="1">
    <location>
        <begin position="82"/>
        <end position="131"/>
    </location>
</feature>